<proteinExistence type="predicted"/>
<dbReference type="AlphaFoldDB" id="A0A7S9RCX7"/>
<sequence>MIKFTSLASIAAISFLFFGCSSIPKPIELDSSSQITINQELIRQERHNIPLDPFLKQNNWTYNLMFEKSGDEYIPNNMIVKTFYVAHNADKIIVIGNKKIAQDYKDYLASNGCKNIAIHPVDSIGQSKKRVNILFFGMKGKNDEDYIKSFTNLFDF</sequence>
<dbReference type="Pfam" id="PF13117">
    <property type="entry name" value="Cag12"/>
    <property type="match status" value="1"/>
</dbReference>
<reference evidence="1" key="3">
    <citation type="submission" date="2020-08" db="EMBL/GenBank/DDBJ databases">
        <title>Analysis of Completed Campylobacter concisus Genomes Identified Genomospecies Features, Novel plasmids and Their Association with Severe Ulcerative Colitis.</title>
        <authorList>
            <person name="Zhang L."/>
        </authorList>
    </citation>
    <scope>NUCLEOTIDE SEQUENCE</scope>
    <source>
        <strain evidence="1">P1CDO2</strain>
    </source>
</reference>
<name>A0A7S9RCX7_9BACT</name>
<accession>A0A7S9RCX7</accession>
<dbReference type="PROSITE" id="PS51257">
    <property type="entry name" value="PROKAR_LIPOPROTEIN"/>
    <property type="match status" value="1"/>
</dbReference>
<dbReference type="EMBL" id="CP060707">
    <property type="protein sequence ID" value="QPH89373.1"/>
    <property type="molecule type" value="Genomic_DNA"/>
</dbReference>
<reference evidence="3 4" key="1">
    <citation type="journal article" date="2018" name="Emerg. Microbes Infect.">
        <title>Genomic analysis of oral Campylobacter concisus strains identified a potential bacterial molecular marker associated with active Crohn's disease.</title>
        <authorList>
            <person name="Liu F."/>
            <person name="Ma R."/>
            <person name="Tay C.Y.A."/>
            <person name="Octavia S."/>
            <person name="Lan R."/>
            <person name="Chung H.K.L."/>
            <person name="Riordan S.M."/>
            <person name="Grimm M.C."/>
            <person name="Leong R.W."/>
            <person name="Tanaka M.M."/>
            <person name="Connor S."/>
            <person name="Zhang L."/>
        </authorList>
    </citation>
    <scope>NUCLEOTIDE SEQUENCE [LARGE SCALE GENOMIC DNA]</scope>
    <source>
        <strain evidence="2 4">H16O-S1</strain>
        <strain evidence="1 3">P1CDO2</strain>
    </source>
</reference>
<dbReference type="Proteomes" id="UP000594571">
    <property type="component" value="Chromosome"/>
</dbReference>
<evidence type="ECO:0000313" key="1">
    <source>
        <dbReference type="EMBL" id="QPH89373.1"/>
    </source>
</evidence>
<evidence type="ECO:0000313" key="3">
    <source>
        <dbReference type="Proteomes" id="UP000594508"/>
    </source>
</evidence>
<dbReference type="RefSeq" id="WP_103589007.1">
    <property type="nucleotide sequence ID" value="NZ_CABPVA010000008.1"/>
</dbReference>
<dbReference type="InterPro" id="IPR025264">
    <property type="entry name" value="Cag12"/>
</dbReference>
<evidence type="ECO:0000313" key="4">
    <source>
        <dbReference type="Proteomes" id="UP000594571"/>
    </source>
</evidence>
<dbReference type="EMBL" id="CP049263">
    <property type="protein sequence ID" value="QPH97272.1"/>
    <property type="molecule type" value="Genomic_DNA"/>
</dbReference>
<reference evidence="2 4" key="2">
    <citation type="journal article" date="2020" name="Microb. Genom.">
        <title>Analysis of complete Campylobacter concisus genomes identifies genomospecies features, secretion systems and novel plasmids and their association with severe ulcerative colitis.</title>
        <authorList>
            <person name="Liu F."/>
            <person name="Chen S."/>
            <person name="Luu L.D.W."/>
            <person name="Lee S.A."/>
            <person name="Tay A.C.Y."/>
            <person name="Wu R."/>
            <person name="Riordan S.M."/>
            <person name="Lan R."/>
            <person name="Liu L."/>
            <person name="Zhang L."/>
        </authorList>
    </citation>
    <scope>NUCLEOTIDE SEQUENCE [LARGE SCALE GENOMIC DNA]</scope>
    <source>
        <strain evidence="2 4">H16O-S1</strain>
    </source>
</reference>
<gene>
    <name evidence="2" type="ORF">CVS89_03110</name>
    <name evidence="1" type="ORF">CVT00_06825</name>
</gene>
<protein>
    <submittedName>
        <fullName evidence="1">Cag pathogenicity island protein</fullName>
    </submittedName>
</protein>
<organism evidence="1 3">
    <name type="scientific">Campylobacter concisus</name>
    <dbReference type="NCBI Taxonomy" id="199"/>
    <lineage>
        <taxon>Bacteria</taxon>
        <taxon>Pseudomonadati</taxon>
        <taxon>Campylobacterota</taxon>
        <taxon>Epsilonproteobacteria</taxon>
        <taxon>Campylobacterales</taxon>
        <taxon>Campylobacteraceae</taxon>
        <taxon>Campylobacter</taxon>
    </lineage>
</organism>
<evidence type="ECO:0000313" key="2">
    <source>
        <dbReference type="EMBL" id="QPH97272.1"/>
    </source>
</evidence>
<dbReference type="Proteomes" id="UP000594508">
    <property type="component" value="Chromosome"/>
</dbReference>